<keyword evidence="3" id="KW-1185">Reference proteome</keyword>
<protein>
    <submittedName>
        <fullName evidence="2">Glycosyl transferase family 1</fullName>
    </submittedName>
</protein>
<dbReference type="SUPFAM" id="SSF53756">
    <property type="entry name" value="UDP-Glycosyltransferase/glycogen phosphorylase"/>
    <property type="match status" value="1"/>
</dbReference>
<comment type="caution">
    <text evidence="2">The sequence shown here is derived from an EMBL/GenBank/DDBJ whole genome shotgun (WGS) entry which is preliminary data.</text>
</comment>
<evidence type="ECO:0000313" key="3">
    <source>
        <dbReference type="Proteomes" id="UP000231693"/>
    </source>
</evidence>
<dbReference type="Gene3D" id="3.40.50.2000">
    <property type="entry name" value="Glycogen Phosphorylase B"/>
    <property type="match status" value="1"/>
</dbReference>
<keyword evidence="2" id="KW-0808">Transferase</keyword>
<dbReference type="OrthoDB" id="9801573at2"/>
<gene>
    <name evidence="2" type="ORF">CLV28_1993</name>
</gene>
<dbReference type="Proteomes" id="UP000231693">
    <property type="component" value="Unassembled WGS sequence"/>
</dbReference>
<dbReference type="AlphaFoldDB" id="A0A2M9CE08"/>
<sequence>MTTPTLHFMTPTYRPAGGVVKLMDYVNHALAGGYGAAVYCAAPRRADEPLFEIERFRGLRDSDDVAFLPESQLQVGDDDLVVISLPVHYPLALAGLRPWMSPDRIVHIVQGVRHANPRWLGGGPLRTLSRPASRISINEIVAGVIAPYLDPRGLHRTINLGHEVGYFAHPGREVHDGPLRVAYTTWKSEIGDKVAHDLRDDARFELRAVREQTSWEGLRTIYRWADVFLSTPGPEEGFYLPGLEAMAAGAVVVTPDVGGNMAYCVPDVNCLLVGYEDVAGYVTALRRVEADRTGLARALREQGLLTCEAFDLGSEGELFREFVAQVRERAADREGRPSPSRPAHDRTTTGPSALTTDVPEGSR</sequence>
<proteinExistence type="predicted"/>
<dbReference type="RefSeq" id="WP_157802591.1">
    <property type="nucleotide sequence ID" value="NZ_BOOX01000001.1"/>
</dbReference>
<accession>A0A2M9CE08</accession>
<dbReference type="EMBL" id="PGFE01000003">
    <property type="protein sequence ID" value="PJJ70164.1"/>
    <property type="molecule type" value="Genomic_DNA"/>
</dbReference>
<organism evidence="2 3">
    <name type="scientific">Sediminihabitans luteus</name>
    <dbReference type="NCBI Taxonomy" id="1138585"/>
    <lineage>
        <taxon>Bacteria</taxon>
        <taxon>Bacillati</taxon>
        <taxon>Actinomycetota</taxon>
        <taxon>Actinomycetes</taxon>
        <taxon>Micrococcales</taxon>
        <taxon>Cellulomonadaceae</taxon>
        <taxon>Sediminihabitans</taxon>
    </lineage>
</organism>
<feature type="region of interest" description="Disordered" evidence="1">
    <location>
        <begin position="329"/>
        <end position="363"/>
    </location>
</feature>
<feature type="compositionally biased region" description="Basic and acidic residues" evidence="1">
    <location>
        <begin position="329"/>
        <end position="347"/>
    </location>
</feature>
<name>A0A2M9CE08_9CELL</name>
<evidence type="ECO:0000256" key="1">
    <source>
        <dbReference type="SAM" id="MobiDB-lite"/>
    </source>
</evidence>
<evidence type="ECO:0000313" key="2">
    <source>
        <dbReference type="EMBL" id="PJJ70164.1"/>
    </source>
</evidence>
<dbReference type="Pfam" id="PF13692">
    <property type="entry name" value="Glyco_trans_1_4"/>
    <property type="match status" value="1"/>
</dbReference>
<reference evidence="2 3" key="1">
    <citation type="submission" date="2017-11" db="EMBL/GenBank/DDBJ databases">
        <title>Genomic Encyclopedia of Archaeal and Bacterial Type Strains, Phase II (KMG-II): From Individual Species to Whole Genera.</title>
        <authorList>
            <person name="Goeker M."/>
        </authorList>
    </citation>
    <scope>NUCLEOTIDE SEQUENCE [LARGE SCALE GENOMIC DNA]</scope>
    <source>
        <strain evidence="2 3">DSM 25478</strain>
    </source>
</reference>
<dbReference type="GO" id="GO:0016740">
    <property type="term" value="F:transferase activity"/>
    <property type="evidence" value="ECO:0007669"/>
    <property type="project" value="UniProtKB-KW"/>
</dbReference>